<protein>
    <submittedName>
        <fullName evidence="1">Uncharacterized protein</fullName>
    </submittedName>
</protein>
<sequence>MVSIRSRFSRLSRRPCRLHALLPRQLLGLRRRLNLVVLERGRRLQGVFGGAGQIEIPLADIQRSDGYRNVVRGHAEETTGGDDCGGQRAIGRNHQIADRTDLLVLVVVHPLAKNALLDTPAAQQRIRLLDGDAQRLRAGDLRLRTQAGCSYCDDNNKFAQSHIVHSVFKDLTGAWPAPKGIAAARSYRLRRATASSAAGGRMRTT</sequence>
<name>A0A5Q4ZN08_9BURK</name>
<evidence type="ECO:0000313" key="1">
    <source>
        <dbReference type="EMBL" id="VVD33509.1"/>
    </source>
</evidence>
<dbReference type="Proteomes" id="UP000325811">
    <property type="component" value="Chromosome II"/>
</dbReference>
<reference evidence="1 2" key="1">
    <citation type="submission" date="2019-08" db="EMBL/GenBank/DDBJ databases">
        <authorList>
            <person name="Herpell B J."/>
        </authorList>
    </citation>
    <scope>NUCLEOTIDE SEQUENCE [LARGE SCALE GENOMIC DNA]</scope>
    <source>
        <strain evidence="2">Msb3</strain>
    </source>
</reference>
<organism evidence="1 2">
    <name type="scientific">Paraburkholderia dioscoreae</name>
    <dbReference type="NCBI Taxonomy" id="2604047"/>
    <lineage>
        <taxon>Bacteria</taxon>
        <taxon>Pseudomonadati</taxon>
        <taxon>Pseudomonadota</taxon>
        <taxon>Betaproteobacteria</taxon>
        <taxon>Burkholderiales</taxon>
        <taxon>Burkholderiaceae</taxon>
        <taxon>Paraburkholderia</taxon>
    </lineage>
</organism>
<dbReference type="AlphaFoldDB" id="A0A5Q4ZN08"/>
<dbReference type="EMBL" id="LR699554">
    <property type="protein sequence ID" value="VVD33509.1"/>
    <property type="molecule type" value="Genomic_DNA"/>
</dbReference>
<evidence type="ECO:0000313" key="2">
    <source>
        <dbReference type="Proteomes" id="UP000325811"/>
    </source>
</evidence>
<dbReference type="KEGG" id="pdio:PDMSB3_2225.1"/>
<keyword evidence="2" id="KW-1185">Reference proteome</keyword>
<proteinExistence type="predicted"/>
<gene>
    <name evidence="1" type="ORF">PDMSB3_2225</name>
</gene>
<accession>A0A5Q4ZN08</accession>